<protein>
    <submittedName>
        <fullName evidence="1">Uncharacterized protein</fullName>
    </submittedName>
</protein>
<comment type="caution">
    <text evidence="1">The sequence shown here is derived from an EMBL/GenBank/DDBJ whole genome shotgun (WGS) entry which is preliminary data.</text>
</comment>
<dbReference type="EMBL" id="JBHTIC010000005">
    <property type="protein sequence ID" value="MFD0761225.1"/>
    <property type="molecule type" value="Genomic_DNA"/>
</dbReference>
<evidence type="ECO:0000313" key="1">
    <source>
        <dbReference type="EMBL" id="MFD0761225.1"/>
    </source>
</evidence>
<dbReference type="RefSeq" id="WP_298264923.1">
    <property type="nucleotide sequence ID" value="NZ_JBHTIC010000005.1"/>
</dbReference>
<accession>A0ABW2Z2Z2</accession>
<dbReference type="Proteomes" id="UP001597032">
    <property type="component" value="Unassembled WGS sequence"/>
</dbReference>
<organism evidence="1 2">
    <name type="scientific">Lutibacter aestuarii</name>
    <dbReference type="NCBI Taxonomy" id="861111"/>
    <lineage>
        <taxon>Bacteria</taxon>
        <taxon>Pseudomonadati</taxon>
        <taxon>Bacteroidota</taxon>
        <taxon>Flavobacteriia</taxon>
        <taxon>Flavobacteriales</taxon>
        <taxon>Flavobacteriaceae</taxon>
        <taxon>Lutibacter</taxon>
    </lineage>
</organism>
<proteinExistence type="predicted"/>
<evidence type="ECO:0000313" key="2">
    <source>
        <dbReference type="Proteomes" id="UP001597032"/>
    </source>
</evidence>
<gene>
    <name evidence="1" type="ORF">ACFQZW_03950</name>
</gene>
<reference evidence="2" key="1">
    <citation type="journal article" date="2019" name="Int. J. Syst. Evol. Microbiol.">
        <title>The Global Catalogue of Microorganisms (GCM) 10K type strain sequencing project: providing services to taxonomists for standard genome sequencing and annotation.</title>
        <authorList>
            <consortium name="The Broad Institute Genomics Platform"/>
            <consortium name="The Broad Institute Genome Sequencing Center for Infectious Disease"/>
            <person name="Wu L."/>
            <person name="Ma J."/>
        </authorList>
    </citation>
    <scope>NUCLEOTIDE SEQUENCE [LARGE SCALE GENOMIC DNA]</scope>
    <source>
        <strain evidence="2">CCUG 60022</strain>
    </source>
</reference>
<keyword evidence="2" id="KW-1185">Reference proteome</keyword>
<name>A0ABW2Z2Z2_9FLAO</name>
<sequence>METSELTYKKFEHNKSINELEYDTLIWISRFEFIKTELAFLKKLIQSNSFKSRIPNLYERIQLFIQEIDILLKNNQRILHKLTEQHNNLSGKLYYESFQLIAYEKLAEKIFNYTITYQNFKIRIFEYLESILKQE</sequence>